<feature type="transmembrane region" description="Helical" evidence="11">
    <location>
        <begin position="103"/>
        <end position="123"/>
    </location>
</feature>
<evidence type="ECO:0000256" key="9">
    <source>
        <dbReference type="ARBA" id="ARBA00023136"/>
    </source>
</evidence>
<dbReference type="PATRIC" id="fig|888050.3.peg.367"/>
<keyword evidence="10 11" id="KW-0739">Sodium transport</keyword>
<dbReference type="Proteomes" id="UP000013015">
    <property type="component" value="Unassembled WGS sequence"/>
</dbReference>
<evidence type="ECO:0000313" key="13">
    <source>
        <dbReference type="Proteomes" id="UP000013015"/>
    </source>
</evidence>
<dbReference type="EMBL" id="AQHZ01000006">
    <property type="protein sequence ID" value="ENO18884.1"/>
    <property type="molecule type" value="Genomic_DNA"/>
</dbReference>
<reference evidence="12 13" key="1">
    <citation type="submission" date="2013-03" db="EMBL/GenBank/DDBJ databases">
        <title>Reference genome for the Human Microbiome Project.</title>
        <authorList>
            <person name="Aqrawi P."/>
            <person name="Ayvaz T."/>
            <person name="Bess C."/>
            <person name="Blankenburg K."/>
            <person name="Coyle M."/>
            <person name="Deng J."/>
            <person name="Forbes L."/>
            <person name="Fowler G."/>
            <person name="Francisco L."/>
            <person name="Fu Q."/>
            <person name="Gibbs R."/>
            <person name="Gross S."/>
            <person name="Gubbala S."/>
            <person name="Hale W."/>
            <person name="Hemphill L."/>
            <person name="Highlander S."/>
            <person name="Hirani K."/>
            <person name="Jackson L."/>
            <person name="Jakkamsetti A."/>
            <person name="Javaid M."/>
            <person name="Jayaseelan J.C."/>
            <person name="Jiang H."/>
            <person name="Joshi V."/>
            <person name="Korchina V."/>
            <person name="Kovar C."/>
            <person name="Lara F."/>
            <person name="Lee S."/>
            <person name="Liu Y."/>
            <person name="Mata R."/>
            <person name="Mathew T."/>
            <person name="Munidasa M."/>
            <person name="Muzny D."/>
            <person name="Nazareth L."/>
            <person name="Ngo R."/>
            <person name="Nguyen L."/>
            <person name="Nguyen N."/>
            <person name="Okwuonu G."/>
            <person name="Ongeri F."/>
            <person name="Palculict T."/>
            <person name="Patil S."/>
            <person name="Petrosino J."/>
            <person name="Pham C."/>
            <person name="Pham P."/>
            <person name="Pu L.-L."/>
            <person name="Qin X."/>
            <person name="Qu J."/>
            <person name="Reid J."/>
            <person name="Ross M."/>
            <person name="Ruth R."/>
            <person name="Saada N."/>
            <person name="San Lucas F."/>
            <person name="Santibanez J."/>
            <person name="Shang Y."/>
            <person name="Simmons D."/>
            <person name="Song X.-Z."/>
            <person name="Tang L.-Y."/>
            <person name="Thornton R."/>
            <person name="Warren J."/>
            <person name="Weissenberger G."/>
            <person name="Wilczek-Boney K."/>
            <person name="Worley K."/>
            <person name="Youmans B."/>
            <person name="Zhang J."/>
            <person name="Zhang L."/>
            <person name="Zhao Z."/>
            <person name="Zhou C."/>
            <person name="Zhu D."/>
            <person name="Zhu Y."/>
        </authorList>
    </citation>
    <scope>NUCLEOTIDE SEQUENCE [LARGE SCALE GENOMIC DNA]</scope>
    <source>
        <strain evidence="12 13">F0333</strain>
    </source>
</reference>
<feature type="transmembrane region" description="Helical" evidence="11">
    <location>
        <begin position="337"/>
        <end position="358"/>
    </location>
</feature>
<dbReference type="eggNOG" id="COG3004">
    <property type="taxonomic scope" value="Bacteria"/>
</dbReference>
<dbReference type="PANTHER" id="PTHR30341">
    <property type="entry name" value="SODIUM ION/PROTON ANTIPORTER NHAA-RELATED"/>
    <property type="match status" value="1"/>
</dbReference>
<dbReference type="Gene3D" id="1.20.1530.10">
    <property type="entry name" value="Na+/H+ antiporter like domain"/>
    <property type="match status" value="1"/>
</dbReference>
<keyword evidence="3 11" id="KW-0050">Antiport</keyword>
<evidence type="ECO:0000313" key="12">
    <source>
        <dbReference type="EMBL" id="ENO18884.1"/>
    </source>
</evidence>
<comment type="similarity">
    <text evidence="11">Belongs to the NhaA Na(+)/H(+) (TC 2.A.33) antiporter family.</text>
</comment>
<feature type="transmembrane region" description="Helical" evidence="11">
    <location>
        <begin position="263"/>
        <end position="285"/>
    </location>
</feature>
<evidence type="ECO:0000256" key="3">
    <source>
        <dbReference type="ARBA" id="ARBA00022449"/>
    </source>
</evidence>
<keyword evidence="7 11" id="KW-0915">Sodium</keyword>
<dbReference type="HAMAP" id="MF_01844">
    <property type="entry name" value="NhaA"/>
    <property type="match status" value="1"/>
</dbReference>
<name>N6WF54_9ACTO</name>
<dbReference type="InterPro" id="IPR004670">
    <property type="entry name" value="NhaA"/>
</dbReference>
<keyword evidence="4 11" id="KW-1003">Cell membrane</keyword>
<dbReference type="NCBIfam" id="TIGR00773">
    <property type="entry name" value="NhaA"/>
    <property type="match status" value="1"/>
</dbReference>
<dbReference type="Pfam" id="PF06965">
    <property type="entry name" value="Na_H_antiport_1"/>
    <property type="match status" value="1"/>
</dbReference>
<keyword evidence="6 11" id="KW-1133">Transmembrane helix</keyword>
<keyword evidence="8 11" id="KW-0406">Ion transport</keyword>
<feature type="transmembrane region" description="Helical" evidence="11">
    <location>
        <begin position="212"/>
        <end position="243"/>
    </location>
</feature>
<feature type="transmembrane region" description="Helical" evidence="11">
    <location>
        <begin position="297"/>
        <end position="317"/>
    </location>
</feature>
<accession>N6WF54</accession>
<comment type="caution">
    <text evidence="12">The sequence shown here is derived from an EMBL/GenBank/DDBJ whole genome shotgun (WGS) entry which is preliminary data.</text>
</comment>
<evidence type="ECO:0000256" key="11">
    <source>
        <dbReference type="HAMAP-Rule" id="MF_01844"/>
    </source>
</evidence>
<dbReference type="AlphaFoldDB" id="N6WF54"/>
<feature type="transmembrane region" description="Helical" evidence="11">
    <location>
        <begin position="21"/>
        <end position="42"/>
    </location>
</feature>
<dbReference type="RefSeq" id="WP_005962110.1">
    <property type="nucleotide sequence ID" value="NZ_CP040505.1"/>
</dbReference>
<gene>
    <name evidence="11 12" type="primary">nhaA</name>
    <name evidence="12" type="ORF">HMPREF9004_0379</name>
</gene>
<evidence type="ECO:0000256" key="10">
    <source>
        <dbReference type="ARBA" id="ARBA00023201"/>
    </source>
</evidence>
<feature type="transmembrane region" description="Helical" evidence="11">
    <location>
        <begin position="62"/>
        <end position="82"/>
    </location>
</feature>
<dbReference type="GO" id="GO:0015385">
    <property type="term" value="F:sodium:proton antiporter activity"/>
    <property type="evidence" value="ECO:0007669"/>
    <property type="project" value="UniProtKB-UniRule"/>
</dbReference>
<keyword evidence="13" id="KW-1185">Reference proteome</keyword>
<dbReference type="HOGENOM" id="CLU_015803_0_0_11"/>
<organism evidence="12 13">
    <name type="scientific">Schaalia cardiffensis F0333</name>
    <dbReference type="NCBI Taxonomy" id="888050"/>
    <lineage>
        <taxon>Bacteria</taxon>
        <taxon>Bacillati</taxon>
        <taxon>Actinomycetota</taxon>
        <taxon>Actinomycetes</taxon>
        <taxon>Actinomycetales</taxon>
        <taxon>Actinomycetaceae</taxon>
        <taxon>Schaalia</taxon>
    </lineage>
</organism>
<keyword evidence="5 11" id="KW-0812">Transmembrane</keyword>
<dbReference type="GO" id="GO:0005886">
    <property type="term" value="C:plasma membrane"/>
    <property type="evidence" value="ECO:0007669"/>
    <property type="project" value="UniProtKB-SubCell"/>
</dbReference>
<evidence type="ECO:0000256" key="4">
    <source>
        <dbReference type="ARBA" id="ARBA00022475"/>
    </source>
</evidence>
<evidence type="ECO:0000256" key="6">
    <source>
        <dbReference type="ARBA" id="ARBA00022989"/>
    </source>
</evidence>
<protein>
    <recommendedName>
        <fullName evidence="11">Na(+)/H(+) antiporter NhaA</fullName>
    </recommendedName>
    <alternativeName>
        <fullName evidence="11">Sodium/proton antiporter NhaA</fullName>
    </alternativeName>
</protein>
<keyword evidence="9 11" id="KW-0472">Membrane</keyword>
<keyword evidence="2 11" id="KW-0813">Transport</keyword>
<feature type="transmembrane region" description="Helical" evidence="11">
    <location>
        <begin position="187"/>
        <end position="205"/>
    </location>
</feature>
<dbReference type="GO" id="GO:0006885">
    <property type="term" value="P:regulation of pH"/>
    <property type="evidence" value="ECO:0007669"/>
    <property type="project" value="UniProtKB-UniRule"/>
</dbReference>
<evidence type="ECO:0000256" key="7">
    <source>
        <dbReference type="ARBA" id="ARBA00023053"/>
    </source>
</evidence>
<comment type="subcellular location">
    <subcellularLocation>
        <location evidence="1">Cell inner membrane</location>
        <topology evidence="1">Multi-pass membrane protein</topology>
    </subcellularLocation>
    <subcellularLocation>
        <location evidence="11">Cell membrane</location>
        <topology evidence="11">Multi-pass membrane protein</topology>
    </subcellularLocation>
</comment>
<comment type="function">
    <text evidence="11">Na(+)/H(+) antiporter that extrudes sodium in exchange for external protons.</text>
</comment>
<comment type="catalytic activity">
    <reaction evidence="11">
        <text>Na(+)(in) + 2 H(+)(out) = Na(+)(out) + 2 H(+)(in)</text>
        <dbReference type="Rhea" id="RHEA:29251"/>
        <dbReference type="ChEBI" id="CHEBI:15378"/>
        <dbReference type="ChEBI" id="CHEBI:29101"/>
    </reaction>
</comment>
<evidence type="ECO:0000256" key="2">
    <source>
        <dbReference type="ARBA" id="ARBA00022448"/>
    </source>
</evidence>
<evidence type="ECO:0000256" key="5">
    <source>
        <dbReference type="ARBA" id="ARBA00022692"/>
    </source>
</evidence>
<evidence type="ECO:0000256" key="8">
    <source>
        <dbReference type="ARBA" id="ARBA00023065"/>
    </source>
</evidence>
<dbReference type="InterPro" id="IPR023171">
    <property type="entry name" value="Na/H_antiporter_dom_sf"/>
</dbReference>
<dbReference type="PANTHER" id="PTHR30341:SF0">
    <property type="entry name" value="NA(+)_H(+) ANTIPORTER NHAA"/>
    <property type="match status" value="1"/>
</dbReference>
<proteinExistence type="inferred from homology"/>
<sequence length="405" mass="42413">MRTPLVRMRDAVLEFLGDETKAGLLVIIIALLALIISNSPLSDAYSQLSHAHFGPSALGLNLSVHEWAADGLLTIFFFVVGLELKTEFVTGALRDMKEAALPMLAAAFGMLGPALVYAAFQAVTGSGAWSGWAVPTATDIAFAVAILSIFGKGMPPAARTFLLTLAVVDDLLAILVIAFFFSSGLNFIALFASFAFIGLFGLLTSEGMRRPWILIPIGVIAWACMLNSGVHATIAGVLLGLIVPATRTRKGQMTHEFAHTVGPWSAGLALPVFAFFAAGVSVLGAEGGLFGALGDPVTLGIALALPLGKFLGIWGSVWALTKWTKLRLAHGVDLPDVAAMALLAGIGFTVAMLIGGLAFTDELLIAHARLGVIIGTFASAILGAIALKMRISVHVRGDAAKRKKR</sequence>
<evidence type="ECO:0000256" key="1">
    <source>
        <dbReference type="ARBA" id="ARBA00004429"/>
    </source>
</evidence>
<feature type="transmembrane region" description="Helical" evidence="11">
    <location>
        <begin position="370"/>
        <end position="387"/>
    </location>
</feature>
<feature type="transmembrane region" description="Helical" evidence="11">
    <location>
        <begin position="129"/>
        <end position="150"/>
    </location>
</feature>